<dbReference type="PANTHER" id="PTHR30203">
    <property type="entry name" value="OUTER MEMBRANE CATION EFFLUX PROTEIN"/>
    <property type="match status" value="1"/>
</dbReference>
<feature type="coiled-coil region" evidence="2">
    <location>
        <begin position="182"/>
        <end position="211"/>
    </location>
</feature>
<feature type="signal peptide" evidence="3">
    <location>
        <begin position="1"/>
        <end position="29"/>
    </location>
</feature>
<sequence>MDKFIKKLLYSNLLIILTGLMALQQPALASDNSEGFERVVEIAFKSNPDIKKAYLNLKRIEGEKIQAGYLPNPEVEFEVENFGRGYGEHTFSNSELTFYLSQKIELGGKRKFRKKASFEKLLASRENYKSIINEKLATLFIVYNKTAVAKKRLDIAEKLFNISKENLKVVSEKVKYGKTSPIQKIKANLEFEKAKLQLKEAKINFKNMKNTLANLLGVEKLPEDLLFKDFIPQGLKAEKIAKESKILSTPAIKEKEFLQKSKETELKLTKSLNIPDLKVSVGLRKFRDTDQTAYGMSLGINLPVFNRNKGLIMKKSAERDMAYLSLKQTQIELINYRKNILNSFYTVKEQNKVYKETMLPDAEKAYKAVLTAYKEGKLSYLDLLDTQRTLIFIENEYLSVKEKYIESLGELMQLSAYFSEKYINKIKIRSER</sequence>
<keyword evidence="5" id="KW-1185">Reference proteome</keyword>
<feature type="chain" id="PRO_5032555556" evidence="3">
    <location>
        <begin position="30"/>
        <end position="432"/>
    </location>
</feature>
<dbReference type="PANTHER" id="PTHR30203:SF24">
    <property type="entry name" value="BLR4935 PROTEIN"/>
    <property type="match status" value="1"/>
</dbReference>
<dbReference type="SUPFAM" id="SSF56954">
    <property type="entry name" value="Outer membrane efflux proteins (OEP)"/>
    <property type="match status" value="1"/>
</dbReference>
<evidence type="ECO:0000313" key="4">
    <source>
        <dbReference type="EMBL" id="BBB31739.1"/>
    </source>
</evidence>
<protein>
    <submittedName>
        <fullName evidence="4">Cobalt-zinc-cadmium resistance protein CzcC</fullName>
    </submittedName>
</protein>
<evidence type="ECO:0000256" key="1">
    <source>
        <dbReference type="ARBA" id="ARBA00007613"/>
    </source>
</evidence>
<name>A0A7R6SXF7_9BACT</name>
<gene>
    <name evidence="4" type="primary">czcC</name>
    <name evidence="4" type="ORF">TTHT_0092</name>
</gene>
<dbReference type="GO" id="GO:0015562">
    <property type="term" value="F:efflux transmembrane transporter activity"/>
    <property type="evidence" value="ECO:0007669"/>
    <property type="project" value="InterPro"/>
</dbReference>
<dbReference type="AlphaFoldDB" id="A0A7R6SXF7"/>
<dbReference type="InterPro" id="IPR010131">
    <property type="entry name" value="MdtP/NodT-like"/>
</dbReference>
<proteinExistence type="inferred from homology"/>
<reference evidence="4 5" key="1">
    <citation type="journal article" date="2012" name="Extremophiles">
        <title>Thermotomaculum hydrothermale gen. nov., sp. nov., a novel heterotrophic thermophile within the phylum Acidobacteria from a deep-sea hydrothermal vent chimney in the Southern Okinawa Trough.</title>
        <authorList>
            <person name="Izumi H."/>
            <person name="Nunoura T."/>
            <person name="Miyazaki M."/>
            <person name="Mino S."/>
            <person name="Toki T."/>
            <person name="Takai K."/>
            <person name="Sako Y."/>
            <person name="Sawabe T."/>
            <person name="Nakagawa S."/>
        </authorList>
    </citation>
    <scope>NUCLEOTIDE SEQUENCE [LARGE SCALE GENOMIC DNA]</scope>
    <source>
        <strain evidence="4 5">AC55</strain>
    </source>
</reference>
<dbReference type="Proteomes" id="UP000595564">
    <property type="component" value="Chromosome"/>
</dbReference>
<keyword evidence="3" id="KW-0732">Signal</keyword>
<evidence type="ECO:0000256" key="3">
    <source>
        <dbReference type="SAM" id="SignalP"/>
    </source>
</evidence>
<keyword evidence="2" id="KW-0175">Coiled coil</keyword>
<dbReference type="KEGG" id="thyd:TTHT_0092"/>
<comment type="similarity">
    <text evidence="1">Belongs to the outer membrane factor (OMF) (TC 1.B.17) family.</text>
</comment>
<organism evidence="4 5">
    <name type="scientific">Thermotomaculum hydrothermale</name>
    <dbReference type="NCBI Taxonomy" id="981385"/>
    <lineage>
        <taxon>Bacteria</taxon>
        <taxon>Pseudomonadati</taxon>
        <taxon>Acidobacteriota</taxon>
        <taxon>Holophagae</taxon>
        <taxon>Thermotomaculales</taxon>
        <taxon>Thermotomaculaceae</taxon>
        <taxon>Thermotomaculum</taxon>
    </lineage>
</organism>
<evidence type="ECO:0000313" key="5">
    <source>
        <dbReference type="Proteomes" id="UP000595564"/>
    </source>
</evidence>
<evidence type="ECO:0000256" key="2">
    <source>
        <dbReference type="SAM" id="Coils"/>
    </source>
</evidence>
<accession>A0A7R6SXF7</accession>
<dbReference type="Pfam" id="PF02321">
    <property type="entry name" value="OEP"/>
    <property type="match status" value="2"/>
</dbReference>
<dbReference type="InterPro" id="IPR003423">
    <property type="entry name" value="OMP_efflux"/>
</dbReference>
<dbReference type="Gene3D" id="1.20.1600.10">
    <property type="entry name" value="Outer membrane efflux proteins (OEP)"/>
    <property type="match status" value="1"/>
</dbReference>
<dbReference type="RefSeq" id="WP_201328072.1">
    <property type="nucleotide sequence ID" value="NZ_AP017470.1"/>
</dbReference>
<dbReference type="EMBL" id="AP017470">
    <property type="protein sequence ID" value="BBB31739.1"/>
    <property type="molecule type" value="Genomic_DNA"/>
</dbReference>